<gene>
    <name evidence="5" type="ORF">EF807_05805</name>
</gene>
<dbReference type="Gene3D" id="3.40.50.12780">
    <property type="entry name" value="N-terminal domain of ligase-like"/>
    <property type="match status" value="1"/>
</dbReference>
<dbReference type="Gene3D" id="3.30.300.30">
    <property type="match status" value="1"/>
</dbReference>
<evidence type="ECO:0000259" key="4">
    <source>
        <dbReference type="Pfam" id="PF13193"/>
    </source>
</evidence>
<comment type="caution">
    <text evidence="5">The sequence shown here is derived from an EMBL/GenBank/DDBJ whole genome shotgun (WGS) entry which is preliminary data.</text>
</comment>
<dbReference type="PANTHER" id="PTHR24096">
    <property type="entry name" value="LONG-CHAIN-FATTY-ACID--COA LIGASE"/>
    <property type="match status" value="1"/>
</dbReference>
<feature type="domain" description="AMP-binding enzyme C-terminal" evidence="4">
    <location>
        <begin position="461"/>
        <end position="538"/>
    </location>
</feature>
<dbReference type="InterPro" id="IPR000873">
    <property type="entry name" value="AMP-dep_synth/lig_dom"/>
</dbReference>
<evidence type="ECO:0000259" key="3">
    <source>
        <dbReference type="Pfam" id="PF00501"/>
    </source>
</evidence>
<comment type="similarity">
    <text evidence="1">Belongs to the ATP-dependent AMP-binding enzyme family.</text>
</comment>
<dbReference type="SUPFAM" id="SSF56801">
    <property type="entry name" value="Acetyl-CoA synthetase-like"/>
    <property type="match status" value="1"/>
</dbReference>
<dbReference type="InterPro" id="IPR025110">
    <property type="entry name" value="AMP-bd_C"/>
</dbReference>
<keyword evidence="2 5" id="KW-0436">Ligase</keyword>
<dbReference type="GO" id="GO:0016405">
    <property type="term" value="F:CoA-ligase activity"/>
    <property type="evidence" value="ECO:0007669"/>
    <property type="project" value="TreeGrafter"/>
</dbReference>
<dbReference type="Pfam" id="PF13193">
    <property type="entry name" value="AMP-binding_C"/>
    <property type="match status" value="1"/>
</dbReference>
<reference evidence="5 6" key="1">
    <citation type="journal article" date="2019" name="Nat. Microbiol.">
        <title>Wide diversity of methane and short-chain alkane metabolisms in uncultured archaea.</title>
        <authorList>
            <person name="Borrel G."/>
            <person name="Adam P.S."/>
            <person name="McKay L.J."/>
            <person name="Chen L.X."/>
            <person name="Sierra-Garcia I.N."/>
            <person name="Sieber C.M."/>
            <person name="Letourneur Q."/>
            <person name="Ghozlane A."/>
            <person name="Andersen G.L."/>
            <person name="Li W.J."/>
            <person name="Hallam S.J."/>
            <person name="Muyzer G."/>
            <person name="de Oliveira V.M."/>
            <person name="Inskeep W.P."/>
            <person name="Banfield J.F."/>
            <person name="Gribaldo S."/>
        </authorList>
    </citation>
    <scope>NUCLEOTIDE SEQUENCE [LARGE SCALE GENOMIC DNA]</scope>
    <source>
        <strain evidence="5">NM1b</strain>
    </source>
</reference>
<organism evidence="5 6">
    <name type="scientific">Candidatus Methanolliviera hydrocarbonicum</name>
    <dbReference type="NCBI Taxonomy" id="2491085"/>
    <lineage>
        <taxon>Archaea</taxon>
        <taxon>Methanobacteriati</taxon>
        <taxon>Methanobacteriota</taxon>
        <taxon>Candidatus Methanoliparia</taxon>
        <taxon>Candidatus Methanoliparales</taxon>
        <taxon>Candidatus Methanollivieraceae</taxon>
        <taxon>Candidatus Methanolliviera</taxon>
    </lineage>
</organism>
<evidence type="ECO:0000256" key="1">
    <source>
        <dbReference type="ARBA" id="ARBA00006432"/>
    </source>
</evidence>
<dbReference type="Pfam" id="PF00501">
    <property type="entry name" value="AMP-binding"/>
    <property type="match status" value="1"/>
</dbReference>
<feature type="domain" description="AMP-dependent synthetase/ligase" evidence="3">
    <location>
        <begin position="33"/>
        <end position="410"/>
    </location>
</feature>
<dbReference type="AlphaFoldDB" id="A0A520KVZ2"/>
<evidence type="ECO:0000313" key="5">
    <source>
        <dbReference type="EMBL" id="RZN68538.1"/>
    </source>
</evidence>
<dbReference type="FunFam" id="3.30.300.30:FF:000008">
    <property type="entry name" value="2,3-dihydroxybenzoate-AMP ligase"/>
    <property type="match status" value="1"/>
</dbReference>
<evidence type="ECO:0000256" key="2">
    <source>
        <dbReference type="ARBA" id="ARBA00022598"/>
    </source>
</evidence>
<accession>A0A520KVZ2</accession>
<name>A0A520KVZ2_9EURY</name>
<dbReference type="Proteomes" id="UP000320766">
    <property type="component" value="Unassembled WGS sequence"/>
</dbReference>
<protein>
    <submittedName>
        <fullName evidence="5">Long-chain fatty acid--CoA ligase</fullName>
    </submittedName>
</protein>
<dbReference type="InterPro" id="IPR042099">
    <property type="entry name" value="ANL_N_sf"/>
</dbReference>
<sequence>METKESYSKFRDEWGIRPVPPLPNKPIYKIVAEGAKKWPKKDALICLGSRLTYKELDELSNRLAFALADRLGVKKGDRVAAMLPNCIQHTLVFFAVNKLGAIHVPCNVMYKSREVEQQLNDCGAKVFITLGSLPILPIVEAIKDKTSVEHIIVTNIEDFATSQEEIPPIFRAENKEFPGTQLLSLLEKQGELPEVKITPSEDLSLILYTAGTTGVPKGVMETHKTVWSCVHPTKYIFDFDEEDVNLQIMPMFHCSGYCLVQLPILYSGGTSVLVPLFDAKNCLRWIQDHRVTRIFAPPTFFVGLMNVPEIRSYDLSGLKTTLSCGAPQPPPLRGEWKGITGLGLLDGYGLTETMCQGASVVSMPNKYKPGAIGPAFNCEVKIADERGKIVPRGTVGEFMFRGDGVAKGYWNKPEETKVAFLDDGWLHTGDAGYMDDEDFMYFVDRYKDLIVASGYNVAPAEVEGVLMGHSAVKEAGVVGVPDEYRGETVRAFVSLKEGYKGKVTEEEIIEHCKKNLATFKVPKSVEFIEEIPKNPVGKILRRALREEGAKKIK</sequence>
<dbReference type="PANTHER" id="PTHR24096:SF149">
    <property type="entry name" value="AMP-BINDING DOMAIN-CONTAINING PROTEIN-RELATED"/>
    <property type="match status" value="1"/>
</dbReference>
<dbReference type="EMBL" id="RXIL01000104">
    <property type="protein sequence ID" value="RZN68538.1"/>
    <property type="molecule type" value="Genomic_DNA"/>
</dbReference>
<evidence type="ECO:0000313" key="6">
    <source>
        <dbReference type="Proteomes" id="UP000320766"/>
    </source>
</evidence>
<dbReference type="InterPro" id="IPR020845">
    <property type="entry name" value="AMP-binding_CS"/>
</dbReference>
<dbReference type="InterPro" id="IPR045851">
    <property type="entry name" value="AMP-bd_C_sf"/>
</dbReference>
<proteinExistence type="inferred from homology"/>
<dbReference type="PROSITE" id="PS00455">
    <property type="entry name" value="AMP_BINDING"/>
    <property type="match status" value="1"/>
</dbReference>